<protein>
    <submittedName>
        <fullName evidence="2">Uncharacterized protein</fullName>
    </submittedName>
</protein>
<organism evidence="2 3">
    <name type="scientific">Tenebrio molitor</name>
    <name type="common">Yellow mealworm beetle</name>
    <dbReference type="NCBI Taxonomy" id="7067"/>
    <lineage>
        <taxon>Eukaryota</taxon>
        <taxon>Metazoa</taxon>
        <taxon>Ecdysozoa</taxon>
        <taxon>Arthropoda</taxon>
        <taxon>Hexapoda</taxon>
        <taxon>Insecta</taxon>
        <taxon>Pterygota</taxon>
        <taxon>Neoptera</taxon>
        <taxon>Endopterygota</taxon>
        <taxon>Coleoptera</taxon>
        <taxon>Polyphaga</taxon>
        <taxon>Cucujiformia</taxon>
        <taxon>Tenebrionidae</taxon>
        <taxon>Tenebrio</taxon>
    </lineage>
</organism>
<comment type="caution">
    <text evidence="2">The sequence shown here is derived from an EMBL/GenBank/DDBJ whole genome shotgun (WGS) entry which is preliminary data.</text>
</comment>
<proteinExistence type="predicted"/>
<keyword evidence="3" id="KW-1185">Reference proteome</keyword>
<name>A0A8J6LHP6_TENMO</name>
<accession>A0A8J6LHP6</accession>
<reference evidence="2" key="1">
    <citation type="journal article" date="2020" name="J Insects Food Feed">
        <title>The yellow mealworm (Tenebrio molitor) genome: a resource for the emerging insects as food and feed industry.</title>
        <authorList>
            <person name="Eriksson T."/>
            <person name="Andere A."/>
            <person name="Kelstrup H."/>
            <person name="Emery V."/>
            <person name="Picard C."/>
        </authorList>
    </citation>
    <scope>NUCLEOTIDE SEQUENCE</scope>
    <source>
        <strain evidence="2">Stoneville</strain>
        <tissue evidence="2">Whole head</tissue>
    </source>
</reference>
<feature type="region of interest" description="Disordered" evidence="1">
    <location>
        <begin position="161"/>
        <end position="197"/>
    </location>
</feature>
<evidence type="ECO:0000256" key="1">
    <source>
        <dbReference type="SAM" id="MobiDB-lite"/>
    </source>
</evidence>
<evidence type="ECO:0000313" key="3">
    <source>
        <dbReference type="Proteomes" id="UP000719412"/>
    </source>
</evidence>
<reference evidence="2" key="2">
    <citation type="submission" date="2021-08" db="EMBL/GenBank/DDBJ databases">
        <authorList>
            <person name="Eriksson T."/>
        </authorList>
    </citation>
    <scope>NUCLEOTIDE SEQUENCE</scope>
    <source>
        <strain evidence="2">Stoneville</strain>
        <tissue evidence="2">Whole head</tissue>
    </source>
</reference>
<evidence type="ECO:0000313" key="2">
    <source>
        <dbReference type="EMBL" id="KAH0819413.1"/>
    </source>
</evidence>
<sequence>MTQSPNKLLIKSYFDPDDKHVKASTQTSNYSFGSNALKSTWMDKLKHLLDQQEKVLQEERLDKLSKLIRTVKSGVCRNLQALGAWQYQKKSEPVRQIPREEYNKPPPYATDPEYNSMLTREEMQKEIDKMIAHHRCPPKKQDLEKLIGELVAQLKDMETSYGGVRSPKSEIEEAGSQMLKVGGRGRRRKTTETSETRRFESGTFNFKAGLQRLEFRK</sequence>
<dbReference type="AlphaFoldDB" id="A0A8J6LHP6"/>
<dbReference type="Proteomes" id="UP000719412">
    <property type="component" value="Unassembled WGS sequence"/>
</dbReference>
<dbReference type="EMBL" id="JABDTM020014648">
    <property type="protein sequence ID" value="KAH0819413.1"/>
    <property type="molecule type" value="Genomic_DNA"/>
</dbReference>
<gene>
    <name evidence="2" type="ORF">GEV33_003377</name>
</gene>